<evidence type="ECO:0000313" key="1">
    <source>
        <dbReference type="EMBL" id="MET3753205.1"/>
    </source>
</evidence>
<organism evidence="1 2">
    <name type="scientific">Rhizobium binae</name>
    <dbReference type="NCBI Taxonomy" id="1138190"/>
    <lineage>
        <taxon>Bacteria</taxon>
        <taxon>Pseudomonadati</taxon>
        <taxon>Pseudomonadota</taxon>
        <taxon>Alphaproteobacteria</taxon>
        <taxon>Hyphomicrobiales</taxon>
        <taxon>Rhizobiaceae</taxon>
        <taxon>Rhizobium/Agrobacterium group</taxon>
        <taxon>Rhizobium</taxon>
    </lineage>
</organism>
<dbReference type="GeneID" id="91149277"/>
<evidence type="ECO:0008006" key="3">
    <source>
        <dbReference type="Google" id="ProtNLM"/>
    </source>
</evidence>
<sequence length="80" mass="8651">MTPEEKVILEALASMCEQYIGEDNGYLNHKAMHAGELAVEVLAAYGLLEPAPQGGRWTEKGMLLLDDSSGFNSLISSLKP</sequence>
<keyword evidence="2" id="KW-1185">Reference proteome</keyword>
<dbReference type="RefSeq" id="WP_168300080.1">
    <property type="nucleotide sequence ID" value="NZ_CP071604.1"/>
</dbReference>
<accession>A0ABV2M9P8</accession>
<protein>
    <recommendedName>
        <fullName evidence="3">TIGR02647 family protein</fullName>
    </recommendedName>
</protein>
<dbReference type="EMBL" id="JBEPMY010000001">
    <property type="protein sequence ID" value="MET3753205.1"/>
    <property type="molecule type" value="Genomic_DNA"/>
</dbReference>
<name>A0ABV2M9P8_9HYPH</name>
<gene>
    <name evidence="1" type="ORF">ABID08_000544</name>
</gene>
<reference evidence="1 2" key="1">
    <citation type="submission" date="2024-06" db="EMBL/GenBank/DDBJ databases">
        <title>Genomic Encyclopedia of Type Strains, Phase IV (KMG-IV): sequencing the most valuable type-strain genomes for metagenomic binning, comparative biology and taxonomic classification.</title>
        <authorList>
            <person name="Goeker M."/>
        </authorList>
    </citation>
    <scope>NUCLEOTIDE SEQUENCE [LARGE SCALE GENOMIC DNA]</scope>
    <source>
        <strain evidence="1 2">DSM 29288</strain>
    </source>
</reference>
<proteinExistence type="predicted"/>
<comment type="caution">
    <text evidence="1">The sequence shown here is derived from an EMBL/GenBank/DDBJ whole genome shotgun (WGS) entry which is preliminary data.</text>
</comment>
<evidence type="ECO:0000313" key="2">
    <source>
        <dbReference type="Proteomes" id="UP001549077"/>
    </source>
</evidence>
<dbReference type="Proteomes" id="UP001549077">
    <property type="component" value="Unassembled WGS sequence"/>
</dbReference>